<keyword evidence="13 15" id="KW-0030">Aminoacyl-tRNA synthetase</keyword>
<feature type="domain" description="FDX-ACB" evidence="18">
    <location>
        <begin position="749"/>
        <end position="842"/>
    </location>
</feature>
<comment type="similarity">
    <text evidence="2 15">Belongs to the phenylalanyl-tRNA synthetase beta subunit family. Type 1 subfamily.</text>
</comment>
<dbReference type="InterPro" id="IPR036690">
    <property type="entry name" value="Fdx_antiC-bd_sf"/>
</dbReference>
<evidence type="ECO:0000256" key="1">
    <source>
        <dbReference type="ARBA" id="ARBA00004496"/>
    </source>
</evidence>
<dbReference type="CDD" id="cd00769">
    <property type="entry name" value="PheRS_beta_core"/>
    <property type="match status" value="1"/>
</dbReference>
<dbReference type="CDD" id="cd02796">
    <property type="entry name" value="tRNA_bind_bactPheRS"/>
    <property type="match status" value="1"/>
</dbReference>
<dbReference type="SMART" id="SM00873">
    <property type="entry name" value="B3_4"/>
    <property type="match status" value="1"/>
</dbReference>
<dbReference type="GO" id="GO:0000049">
    <property type="term" value="F:tRNA binding"/>
    <property type="evidence" value="ECO:0007669"/>
    <property type="project" value="UniProtKB-UniRule"/>
</dbReference>
<dbReference type="Pfam" id="PF17759">
    <property type="entry name" value="tRNA_synthFbeta"/>
    <property type="match status" value="1"/>
</dbReference>
<dbReference type="Pfam" id="PF03484">
    <property type="entry name" value="B5"/>
    <property type="match status" value="1"/>
</dbReference>
<dbReference type="SUPFAM" id="SSF46955">
    <property type="entry name" value="Putative DNA-binding domain"/>
    <property type="match status" value="1"/>
</dbReference>
<evidence type="ECO:0000256" key="5">
    <source>
        <dbReference type="ARBA" id="ARBA00022555"/>
    </source>
</evidence>
<dbReference type="InterPro" id="IPR009061">
    <property type="entry name" value="DNA-bd_dom_put_sf"/>
</dbReference>
<evidence type="ECO:0000256" key="14">
    <source>
        <dbReference type="ARBA" id="ARBA00049255"/>
    </source>
</evidence>
<feature type="domain" description="TRNA-binding" evidence="17">
    <location>
        <begin position="56"/>
        <end position="180"/>
    </location>
</feature>
<feature type="binding site" evidence="15">
    <location>
        <position position="491"/>
    </location>
    <ligand>
        <name>Mg(2+)</name>
        <dbReference type="ChEBI" id="CHEBI:18420"/>
        <note>shared with alpha subunit</note>
    </ligand>
</feature>
<dbReference type="InterPro" id="IPR005146">
    <property type="entry name" value="B3/B4_tRNA-bd"/>
</dbReference>
<dbReference type="InterPro" id="IPR004532">
    <property type="entry name" value="Phe-tRNA-ligase_IIc_bsu_bact"/>
</dbReference>
<evidence type="ECO:0000256" key="16">
    <source>
        <dbReference type="PROSITE-ProRule" id="PRU00209"/>
    </source>
</evidence>
<evidence type="ECO:0000256" key="8">
    <source>
        <dbReference type="ARBA" id="ARBA00022741"/>
    </source>
</evidence>
<dbReference type="GO" id="GO:0006432">
    <property type="term" value="P:phenylalanyl-tRNA aminoacylation"/>
    <property type="evidence" value="ECO:0007669"/>
    <property type="project" value="UniProtKB-UniRule"/>
</dbReference>
<accession>A0A117LGP2</accession>
<dbReference type="SUPFAM" id="SSF50249">
    <property type="entry name" value="Nucleic acid-binding proteins"/>
    <property type="match status" value="1"/>
</dbReference>
<keyword evidence="8 15" id="KW-0547">Nucleotide-binding</keyword>
<dbReference type="InterPro" id="IPR033714">
    <property type="entry name" value="tRNA_bind_bactPheRS"/>
</dbReference>
<dbReference type="SUPFAM" id="SSF55681">
    <property type="entry name" value="Class II aaRS and biotin synthetases"/>
    <property type="match status" value="1"/>
</dbReference>
<dbReference type="GO" id="GO:0000287">
    <property type="term" value="F:magnesium ion binding"/>
    <property type="evidence" value="ECO:0007669"/>
    <property type="project" value="UniProtKB-UniRule"/>
</dbReference>
<keyword evidence="10 15" id="KW-0460">Magnesium</keyword>
<dbReference type="PANTHER" id="PTHR10947:SF0">
    <property type="entry name" value="PHENYLALANINE--TRNA LIGASE BETA SUBUNIT"/>
    <property type="match status" value="1"/>
</dbReference>
<dbReference type="SUPFAM" id="SSF56037">
    <property type="entry name" value="PheT/TilS domain"/>
    <property type="match status" value="1"/>
</dbReference>
<evidence type="ECO:0000256" key="15">
    <source>
        <dbReference type="HAMAP-Rule" id="MF_00283"/>
    </source>
</evidence>
<proteinExistence type="inferred from homology"/>
<evidence type="ECO:0000259" key="17">
    <source>
        <dbReference type="PROSITE" id="PS50886"/>
    </source>
</evidence>
<keyword evidence="4 15" id="KW-0963">Cytoplasm</keyword>
<dbReference type="SMART" id="SM00896">
    <property type="entry name" value="FDX-ACB"/>
    <property type="match status" value="1"/>
</dbReference>
<dbReference type="InterPro" id="IPR045060">
    <property type="entry name" value="Phe-tRNA-ligase_IIc_bsu"/>
</dbReference>
<dbReference type="InterPro" id="IPR005121">
    <property type="entry name" value="Fdx_antiC-bd"/>
</dbReference>
<dbReference type="InterPro" id="IPR020825">
    <property type="entry name" value="Phe-tRNA_synthase-like_B3/B4"/>
</dbReference>
<dbReference type="EC" id="6.1.1.20" evidence="15"/>
<keyword evidence="6 15" id="KW-0436">Ligase</keyword>
<dbReference type="PANTHER" id="PTHR10947">
    <property type="entry name" value="PHENYLALANYL-TRNA SYNTHETASE BETA CHAIN AND LEUCINE-RICH REPEAT-CONTAINING PROTEIN 47"/>
    <property type="match status" value="1"/>
</dbReference>
<feature type="domain" description="B5" evidence="19">
    <location>
        <begin position="438"/>
        <end position="517"/>
    </location>
</feature>
<dbReference type="SMART" id="SM00874">
    <property type="entry name" value="B5"/>
    <property type="match status" value="1"/>
</dbReference>
<keyword evidence="5 16" id="KW-0820">tRNA-binding</keyword>
<dbReference type="AlphaFoldDB" id="A0A117LGP2"/>
<organism evidence="20 21">
    <name type="scientific">Anaerolinea thermophila</name>
    <dbReference type="NCBI Taxonomy" id="167964"/>
    <lineage>
        <taxon>Bacteria</taxon>
        <taxon>Bacillati</taxon>
        <taxon>Chloroflexota</taxon>
        <taxon>Anaerolineae</taxon>
        <taxon>Anaerolineales</taxon>
        <taxon>Anaerolineaceae</taxon>
        <taxon>Anaerolinea</taxon>
    </lineage>
</organism>
<dbReference type="InterPro" id="IPR002547">
    <property type="entry name" value="tRNA-bd_dom"/>
</dbReference>
<comment type="caution">
    <text evidence="20">The sequence shown here is derived from an EMBL/GenBank/DDBJ whole genome shotgun (WGS) entry which is preliminary data.</text>
</comment>
<keyword evidence="9 15" id="KW-0067">ATP-binding</keyword>
<dbReference type="GO" id="GO:0005524">
    <property type="term" value="F:ATP binding"/>
    <property type="evidence" value="ECO:0007669"/>
    <property type="project" value="UniProtKB-UniRule"/>
</dbReference>
<evidence type="ECO:0000256" key="4">
    <source>
        <dbReference type="ARBA" id="ARBA00022490"/>
    </source>
</evidence>
<dbReference type="PROSITE" id="PS51447">
    <property type="entry name" value="FDX_ACB"/>
    <property type="match status" value="1"/>
</dbReference>
<dbReference type="Pfam" id="PF03147">
    <property type="entry name" value="FDX-ACB"/>
    <property type="match status" value="1"/>
</dbReference>
<dbReference type="GO" id="GO:0009328">
    <property type="term" value="C:phenylalanine-tRNA ligase complex"/>
    <property type="evidence" value="ECO:0007669"/>
    <property type="project" value="TreeGrafter"/>
</dbReference>
<dbReference type="Gene3D" id="3.30.930.10">
    <property type="entry name" value="Bira Bifunctional Protein, Domain 2"/>
    <property type="match status" value="1"/>
</dbReference>
<dbReference type="GO" id="GO:0004826">
    <property type="term" value="F:phenylalanine-tRNA ligase activity"/>
    <property type="evidence" value="ECO:0007669"/>
    <property type="project" value="UniProtKB-UniRule"/>
</dbReference>
<keyword evidence="12 15" id="KW-0648">Protein biosynthesis</keyword>
<dbReference type="InterPro" id="IPR005147">
    <property type="entry name" value="tRNA_synthase_B5-dom"/>
</dbReference>
<keyword evidence="11 16" id="KW-0694">RNA-binding</keyword>
<dbReference type="SUPFAM" id="SSF54991">
    <property type="entry name" value="Anticodon-binding domain of PheRS"/>
    <property type="match status" value="1"/>
</dbReference>
<evidence type="ECO:0000256" key="7">
    <source>
        <dbReference type="ARBA" id="ARBA00022723"/>
    </source>
</evidence>
<comment type="cofactor">
    <cofactor evidence="15">
        <name>Mg(2+)</name>
        <dbReference type="ChEBI" id="CHEBI:18420"/>
    </cofactor>
    <text evidence="15">Binds 2 magnesium ions per tetramer.</text>
</comment>
<dbReference type="Proteomes" id="UP000064249">
    <property type="component" value="Unassembled WGS sequence"/>
</dbReference>
<evidence type="ECO:0000256" key="13">
    <source>
        <dbReference type="ARBA" id="ARBA00023146"/>
    </source>
</evidence>
<reference evidence="20 21" key="1">
    <citation type="journal article" date="2015" name="MBio">
        <title>Genome-Resolved Metagenomic Analysis Reveals Roles for Candidate Phyla and Other Microbial Community Members in Biogeochemical Transformations in Oil Reservoirs.</title>
        <authorList>
            <person name="Hu P."/>
            <person name="Tom L."/>
            <person name="Singh A."/>
            <person name="Thomas B.C."/>
            <person name="Baker B.J."/>
            <person name="Piceno Y.M."/>
            <person name="Andersen G.L."/>
            <person name="Banfield J.F."/>
        </authorList>
    </citation>
    <scope>NUCLEOTIDE SEQUENCE [LARGE SCALE GENOMIC DNA]</scope>
    <source>
        <strain evidence="20">46_16</strain>
    </source>
</reference>
<dbReference type="Gene3D" id="2.40.50.140">
    <property type="entry name" value="Nucleic acid-binding proteins"/>
    <property type="match status" value="1"/>
</dbReference>
<dbReference type="PATRIC" id="fig|167964.4.peg.754"/>
<name>A0A117LGP2_9CHLR</name>
<dbReference type="InterPro" id="IPR012340">
    <property type="entry name" value="NA-bd_OB-fold"/>
</dbReference>
<dbReference type="InterPro" id="IPR045864">
    <property type="entry name" value="aa-tRNA-synth_II/BPL/LPL"/>
</dbReference>
<dbReference type="EMBL" id="LGFU01000061">
    <property type="protein sequence ID" value="KUK46165.1"/>
    <property type="molecule type" value="Genomic_DNA"/>
</dbReference>
<evidence type="ECO:0000256" key="12">
    <source>
        <dbReference type="ARBA" id="ARBA00022917"/>
    </source>
</evidence>
<dbReference type="Gene3D" id="3.30.56.10">
    <property type="match status" value="2"/>
</dbReference>
<keyword evidence="7 15" id="KW-0479">Metal-binding</keyword>
<gene>
    <name evidence="15" type="primary">pheT</name>
    <name evidence="20" type="ORF">XD73_0961</name>
</gene>
<comment type="subcellular location">
    <subcellularLocation>
        <location evidence="1 15">Cytoplasm</location>
    </subcellularLocation>
</comment>
<protein>
    <recommendedName>
        <fullName evidence="15">Phenylalanine--tRNA ligase beta subunit</fullName>
        <ecNumber evidence="15">6.1.1.20</ecNumber>
    </recommendedName>
    <alternativeName>
        <fullName evidence="15">Phenylalanyl-tRNA synthetase beta subunit</fullName>
        <shortName evidence="15">PheRS</shortName>
    </alternativeName>
</protein>
<evidence type="ECO:0000256" key="6">
    <source>
        <dbReference type="ARBA" id="ARBA00022598"/>
    </source>
</evidence>
<evidence type="ECO:0000259" key="19">
    <source>
        <dbReference type="PROSITE" id="PS51483"/>
    </source>
</evidence>
<dbReference type="FunFam" id="3.30.70.380:FF:000001">
    <property type="entry name" value="Phenylalanine--tRNA ligase beta subunit"/>
    <property type="match status" value="1"/>
</dbReference>
<dbReference type="Pfam" id="PF03483">
    <property type="entry name" value="B3_4"/>
    <property type="match status" value="1"/>
</dbReference>
<dbReference type="Gene3D" id="3.30.70.380">
    <property type="entry name" value="Ferrodoxin-fold anticodon-binding domain"/>
    <property type="match status" value="1"/>
</dbReference>
<dbReference type="HAMAP" id="MF_00283">
    <property type="entry name" value="Phe_tRNA_synth_beta1"/>
    <property type="match status" value="1"/>
</dbReference>
<dbReference type="InterPro" id="IPR041616">
    <property type="entry name" value="PheRS_beta_core"/>
</dbReference>
<evidence type="ECO:0000259" key="18">
    <source>
        <dbReference type="PROSITE" id="PS51447"/>
    </source>
</evidence>
<feature type="binding site" evidence="15">
    <location>
        <position position="504"/>
    </location>
    <ligand>
        <name>Mg(2+)</name>
        <dbReference type="ChEBI" id="CHEBI:18420"/>
        <note>shared with alpha subunit</note>
    </ligand>
</feature>
<evidence type="ECO:0000256" key="2">
    <source>
        <dbReference type="ARBA" id="ARBA00008653"/>
    </source>
</evidence>
<evidence type="ECO:0000256" key="10">
    <source>
        <dbReference type="ARBA" id="ARBA00022842"/>
    </source>
</evidence>
<dbReference type="Pfam" id="PF01588">
    <property type="entry name" value="tRNA_bind"/>
    <property type="match status" value="1"/>
</dbReference>
<sequence>MKLVLSWLKEFVDIDIPLENLARTMTMIGLEVEEIQLIGLAKPASDQLENVYTGLAWERDKIVVAEVTEVMPHPNADRLVLCKLNDGEDENTVLTGAPNLYEYKGKGTLPKSLKVAYAREGTTLYDGHQPGRVLTTLKRMKIRGVESSSMICSEKELGISEEHEGIIILDEDAPVGMPLVDYMGDAVFQVAILPNMVRDACMLGAAREIAAALNKPLRHPSATLHGNGPAIKGEVKIEITDPELNPRFVFGMVRGADAQPSPYWVQRRLRLAGMRAINSTVDATNYIMLEVGEPLHAFDYDILKKRAAGKTPTIITRAAKKGEKLTTLDDVERELDDFTILVTDTSGPLALAGVMGGLESEITADTHTILLEGASWNFINTRRTVASQKLQSEAGYRFSRNIHPELAKYAVELCLSRIAEWSGGKIASGLVDAYPKPHVDPLLTITEKDVEHALGILLPKQEIADLLSRLEFECTIKEDGVTVKSPAHRMDIGEGVIGKADLMEEIARLYGYDRIPSSRMADPLPPQRTNAKDDFERKTKTVLANLGLQEIINYRLTSPEEEARMLPAGMENHHREYVQLLNPISQDKRVMRTTLIPQMLNILEKNMRNADRLGLFEVGPIFLADEKELLPVEEYHLCLGMSGLSQNKAWDRKEPDALDFFDLKGYVEAFLKAIHVQHTVFTPAQDPTFHPGKCAAVVCNGITIGILGEIHPKTCENYDFMQKKVYLADFNLDAIFNLIPAIFHSQSISTYPPVLEDLAVIVPDETPATDVAALIRQAGGELLTELKLFDVFKGKQIGEGKKSLAYNLTFQAFDRTLTDKNVEKTRNKIIQTLENQMGAEVRKSK</sequence>
<evidence type="ECO:0000313" key="20">
    <source>
        <dbReference type="EMBL" id="KUK46165.1"/>
    </source>
</evidence>
<evidence type="ECO:0000256" key="11">
    <source>
        <dbReference type="ARBA" id="ARBA00022884"/>
    </source>
</evidence>
<dbReference type="Gene3D" id="3.50.40.10">
    <property type="entry name" value="Phenylalanyl-trna Synthetase, Chain B, domain 3"/>
    <property type="match status" value="1"/>
</dbReference>
<feature type="binding site" evidence="15">
    <location>
        <position position="505"/>
    </location>
    <ligand>
        <name>Mg(2+)</name>
        <dbReference type="ChEBI" id="CHEBI:18420"/>
        <note>shared with alpha subunit</note>
    </ligand>
</feature>
<comment type="subunit">
    <text evidence="3 15">Tetramer of two alpha and two beta subunits.</text>
</comment>
<dbReference type="NCBIfam" id="TIGR00472">
    <property type="entry name" value="pheT_bact"/>
    <property type="match status" value="1"/>
</dbReference>
<evidence type="ECO:0000256" key="9">
    <source>
        <dbReference type="ARBA" id="ARBA00022840"/>
    </source>
</evidence>
<comment type="catalytic activity">
    <reaction evidence="14 15">
        <text>tRNA(Phe) + L-phenylalanine + ATP = L-phenylalanyl-tRNA(Phe) + AMP + diphosphate + H(+)</text>
        <dbReference type="Rhea" id="RHEA:19413"/>
        <dbReference type="Rhea" id="RHEA-COMP:9668"/>
        <dbReference type="Rhea" id="RHEA-COMP:9699"/>
        <dbReference type="ChEBI" id="CHEBI:15378"/>
        <dbReference type="ChEBI" id="CHEBI:30616"/>
        <dbReference type="ChEBI" id="CHEBI:33019"/>
        <dbReference type="ChEBI" id="CHEBI:58095"/>
        <dbReference type="ChEBI" id="CHEBI:78442"/>
        <dbReference type="ChEBI" id="CHEBI:78531"/>
        <dbReference type="ChEBI" id="CHEBI:456215"/>
        <dbReference type="EC" id="6.1.1.20"/>
    </reaction>
</comment>
<dbReference type="PROSITE" id="PS50886">
    <property type="entry name" value="TRBD"/>
    <property type="match status" value="1"/>
</dbReference>
<evidence type="ECO:0000313" key="21">
    <source>
        <dbReference type="Proteomes" id="UP000064249"/>
    </source>
</evidence>
<dbReference type="PROSITE" id="PS51483">
    <property type="entry name" value="B5"/>
    <property type="match status" value="1"/>
</dbReference>
<evidence type="ECO:0000256" key="3">
    <source>
        <dbReference type="ARBA" id="ARBA00011209"/>
    </source>
</evidence>
<feature type="binding site" evidence="15">
    <location>
        <position position="501"/>
    </location>
    <ligand>
        <name>Mg(2+)</name>
        <dbReference type="ChEBI" id="CHEBI:18420"/>
        <note>shared with alpha subunit</note>
    </ligand>
</feature>